<proteinExistence type="predicted"/>
<feature type="compositionally biased region" description="Polar residues" evidence="1">
    <location>
        <begin position="253"/>
        <end position="270"/>
    </location>
</feature>
<feature type="compositionally biased region" description="Polar residues" evidence="1">
    <location>
        <begin position="99"/>
        <end position="109"/>
    </location>
</feature>
<dbReference type="RefSeq" id="WP_168809798.1">
    <property type="nucleotide sequence ID" value="NZ_CP051205.1"/>
</dbReference>
<reference evidence="3" key="1">
    <citation type="submission" date="2020-04" db="EMBL/GenBank/DDBJ databases">
        <authorList>
            <person name="Kittiwongwattana C."/>
        </authorList>
    </citation>
    <scope>NUCLEOTIDE SEQUENCE [LARGE SCALE GENOMIC DNA]</scope>
    <source>
        <strain evidence="3">1310</strain>
    </source>
</reference>
<accession>A0AAE6ZMW8</accession>
<evidence type="ECO:0000313" key="3">
    <source>
        <dbReference type="Proteomes" id="UP000502421"/>
    </source>
</evidence>
<feature type="region of interest" description="Disordered" evidence="1">
    <location>
        <begin position="170"/>
        <end position="194"/>
    </location>
</feature>
<organism evidence="2 3">
    <name type="scientific">Chitinophaga oryzae</name>
    <dbReference type="NCBI Taxonomy" id="2725414"/>
    <lineage>
        <taxon>Bacteria</taxon>
        <taxon>Pseudomonadati</taxon>
        <taxon>Bacteroidota</taxon>
        <taxon>Chitinophagia</taxon>
        <taxon>Chitinophagales</taxon>
        <taxon>Chitinophagaceae</taxon>
        <taxon>Chitinophaga</taxon>
    </lineage>
</organism>
<gene>
    <name evidence="2" type="ORF">HF329_28750</name>
</gene>
<feature type="region of interest" description="Disordered" evidence="1">
    <location>
        <begin position="253"/>
        <end position="277"/>
    </location>
</feature>
<dbReference type="Proteomes" id="UP000502421">
    <property type="component" value="Chromosome"/>
</dbReference>
<dbReference type="AlphaFoldDB" id="A0AAE6ZMW8"/>
<protein>
    <submittedName>
        <fullName evidence="2">Uncharacterized protein</fullName>
    </submittedName>
</protein>
<feature type="region of interest" description="Disordered" evidence="1">
    <location>
        <begin position="85"/>
        <end position="116"/>
    </location>
</feature>
<sequence>MSESNLHQHFRDDGNVPIPIPPADDSWKLMERRLNEVMPVAHLAGGQAAPGLTGIINKILPAVKYAAAALLVSGVVLYGIHKINHRGPASTPEKEASPVSENDSTSKTTDSLKDRTNAAVWPDTAWMVNNITPAVNAADSAGTSPATASGNLIGDTPAVTGSSTIVAASTGANTPAGRPAMNTPAGAGTIKSSQPPAAGAIALKLPSAGKAAAPKTIIPAGGNVPHDAGAAKAAADSAALVAGSMIKADTHQENTLPSADQQRSGENNTGLPAASPGDHPVAVIGLADVNLPDATAMLKPGLPVRLTLQPLFRPVNRTVNSSLKVSRETMDQLTKRRIPLPRPHFPGYWQLMAQWRIPVPLGNNPALYNGPDGNAQVYRLLVPGVRVQRTWNNAALSLDLNLMTTQLYRNDPYYDKVSPVGANDMITRTLLQTYGYSVSLAYHHRIAGNFFGGAGIQGYYGHTASILETVKYRDTTGTHTKKTTYGEKSKIWNNIGHFQGQLTGEIHYDHAGWQAALRTVIPVLHTARDSAGMNMKPVPQVELMLRWKINRRK</sequence>
<dbReference type="EMBL" id="CP051205">
    <property type="protein sequence ID" value="QJB35078.1"/>
    <property type="molecule type" value="Genomic_DNA"/>
</dbReference>
<dbReference type="KEGG" id="coy:HF329_28750"/>
<evidence type="ECO:0000256" key="1">
    <source>
        <dbReference type="SAM" id="MobiDB-lite"/>
    </source>
</evidence>
<evidence type="ECO:0000313" key="2">
    <source>
        <dbReference type="EMBL" id="QJB35078.1"/>
    </source>
</evidence>
<name>A0AAE6ZMW8_9BACT</name>